<reference evidence="8 9" key="1">
    <citation type="submission" date="2013-03" db="EMBL/GenBank/DDBJ databases">
        <title>Salinisphaera hydrothermalis C41B8 Genome Sequencing.</title>
        <authorList>
            <person name="Li C."/>
            <person name="Lai Q."/>
            <person name="Shao Z."/>
        </authorList>
    </citation>
    <scope>NUCLEOTIDE SEQUENCE [LARGE SCALE GENOMIC DNA]</scope>
    <source>
        <strain evidence="8 9">C41B8</strain>
    </source>
</reference>
<dbReference type="GO" id="GO:0005737">
    <property type="term" value="C:cytoplasm"/>
    <property type="evidence" value="ECO:0007669"/>
    <property type="project" value="UniProtKB-SubCell"/>
</dbReference>
<dbReference type="Gene3D" id="3.40.50.150">
    <property type="entry name" value="Vaccinia Virus protein VP39"/>
    <property type="match status" value="1"/>
</dbReference>
<comment type="catalytic activity">
    <reaction evidence="7">
        <text>[protein]-L-isoaspartate + S-adenosyl-L-methionine = [protein]-L-isoaspartate alpha-methyl ester + S-adenosyl-L-homocysteine</text>
        <dbReference type="Rhea" id="RHEA:12705"/>
        <dbReference type="Rhea" id="RHEA-COMP:12143"/>
        <dbReference type="Rhea" id="RHEA-COMP:12144"/>
        <dbReference type="ChEBI" id="CHEBI:57856"/>
        <dbReference type="ChEBI" id="CHEBI:59789"/>
        <dbReference type="ChEBI" id="CHEBI:90596"/>
        <dbReference type="ChEBI" id="CHEBI:90598"/>
        <dbReference type="EC" id="2.1.1.77"/>
    </reaction>
</comment>
<keyword evidence="5 7" id="KW-0808">Transferase</keyword>
<dbReference type="NCBIfam" id="TIGR00080">
    <property type="entry name" value="pimt"/>
    <property type="match status" value="1"/>
</dbReference>
<dbReference type="PANTHER" id="PTHR11579:SF0">
    <property type="entry name" value="PROTEIN-L-ISOASPARTATE(D-ASPARTATE) O-METHYLTRANSFERASE"/>
    <property type="match status" value="1"/>
</dbReference>
<dbReference type="EMBL" id="APNK01000018">
    <property type="protein sequence ID" value="KEZ77026.1"/>
    <property type="molecule type" value="Genomic_DNA"/>
</dbReference>
<evidence type="ECO:0000256" key="6">
    <source>
        <dbReference type="ARBA" id="ARBA00022691"/>
    </source>
</evidence>
<dbReference type="Proteomes" id="UP000028302">
    <property type="component" value="Unassembled WGS sequence"/>
</dbReference>
<comment type="similarity">
    <text evidence="2 7">Belongs to the methyltransferase superfamily. L-isoaspartyl/D-aspartyl protein methyltransferase family.</text>
</comment>
<dbReference type="AlphaFoldDB" id="A0A084IJZ2"/>
<dbReference type="NCBIfam" id="NF001453">
    <property type="entry name" value="PRK00312.1"/>
    <property type="match status" value="1"/>
</dbReference>
<proteinExistence type="inferred from homology"/>
<name>A0A084IJZ2_SALHC</name>
<comment type="function">
    <text evidence="7">Catalyzes the methyl esterification of L-isoaspartyl residues in peptides and proteins that result from spontaneous decomposition of normal L-aspartyl and L-asparaginyl residues. It plays a role in the repair and/or degradation of damaged proteins.</text>
</comment>
<evidence type="ECO:0000256" key="3">
    <source>
        <dbReference type="ARBA" id="ARBA00022490"/>
    </source>
</evidence>
<feature type="active site" evidence="7">
    <location>
        <position position="74"/>
    </location>
</feature>
<evidence type="ECO:0000256" key="4">
    <source>
        <dbReference type="ARBA" id="ARBA00022603"/>
    </source>
</evidence>
<dbReference type="InterPro" id="IPR029063">
    <property type="entry name" value="SAM-dependent_MTases_sf"/>
</dbReference>
<dbReference type="CDD" id="cd02440">
    <property type="entry name" value="AdoMet_MTases"/>
    <property type="match status" value="1"/>
</dbReference>
<comment type="subcellular location">
    <subcellularLocation>
        <location evidence="1 7">Cytoplasm</location>
    </subcellularLocation>
</comment>
<dbReference type="STRING" id="1304275.C41B8_11940"/>
<protein>
    <recommendedName>
        <fullName evidence="7">Protein-L-isoaspartate O-methyltransferase</fullName>
        <ecNumber evidence="7">2.1.1.77</ecNumber>
    </recommendedName>
    <alternativeName>
        <fullName evidence="7">L-isoaspartyl protein carboxyl methyltransferase</fullName>
    </alternativeName>
    <alternativeName>
        <fullName evidence="7">Protein L-isoaspartyl methyltransferase</fullName>
    </alternativeName>
    <alternativeName>
        <fullName evidence="7">Protein-beta-aspartate methyltransferase</fullName>
        <shortName evidence="7">PIMT</shortName>
    </alternativeName>
</protein>
<dbReference type="GO" id="GO:0032259">
    <property type="term" value="P:methylation"/>
    <property type="evidence" value="ECO:0007669"/>
    <property type="project" value="UniProtKB-KW"/>
</dbReference>
<comment type="caution">
    <text evidence="8">The sequence shown here is derived from an EMBL/GenBank/DDBJ whole genome shotgun (WGS) entry which is preliminary data.</text>
</comment>
<keyword evidence="4 7" id="KW-0489">Methyltransferase</keyword>
<evidence type="ECO:0000256" key="2">
    <source>
        <dbReference type="ARBA" id="ARBA00005369"/>
    </source>
</evidence>
<evidence type="ECO:0000256" key="1">
    <source>
        <dbReference type="ARBA" id="ARBA00004496"/>
    </source>
</evidence>
<dbReference type="GO" id="GO:0030091">
    <property type="term" value="P:protein repair"/>
    <property type="evidence" value="ECO:0007669"/>
    <property type="project" value="UniProtKB-UniRule"/>
</dbReference>
<organism evidence="8 9">
    <name type="scientific">Salinisphaera hydrothermalis (strain C41B8)</name>
    <dbReference type="NCBI Taxonomy" id="1304275"/>
    <lineage>
        <taxon>Bacteria</taxon>
        <taxon>Pseudomonadati</taxon>
        <taxon>Pseudomonadota</taxon>
        <taxon>Gammaproteobacteria</taxon>
        <taxon>Salinisphaerales</taxon>
        <taxon>Salinisphaeraceae</taxon>
        <taxon>Salinisphaera</taxon>
    </lineage>
</organism>
<dbReference type="EC" id="2.1.1.77" evidence="7"/>
<keyword evidence="3 7" id="KW-0963">Cytoplasm</keyword>
<dbReference type="HAMAP" id="MF_00090">
    <property type="entry name" value="PIMT"/>
    <property type="match status" value="1"/>
</dbReference>
<evidence type="ECO:0000256" key="7">
    <source>
        <dbReference type="HAMAP-Rule" id="MF_00090"/>
    </source>
</evidence>
<evidence type="ECO:0000313" key="8">
    <source>
        <dbReference type="EMBL" id="KEZ77026.1"/>
    </source>
</evidence>
<dbReference type="eggNOG" id="COG2518">
    <property type="taxonomic scope" value="Bacteria"/>
</dbReference>
<dbReference type="InterPro" id="IPR000682">
    <property type="entry name" value="PCMT"/>
</dbReference>
<dbReference type="PATRIC" id="fig|1304275.5.peg.2436"/>
<sequence length="226" mass="25033">MMQPDKHPHVRGFGMASARSRARLIARLEQLGIRDERVLEAMNRVPRHMFVDEAMTSRAYDDTALPIGYGQTISQPYIVAQMTSLLLADGVPDHVLEIGTGSGYQAAVLAELVATVYTVERIKPLYDQARRRFAELGYRNIRPREARDDVLGLPSYGPFDVILVTAGAEALPTSLYEQMAEQGRMIVPVGASGGGQRLVVVRRQGQSFQREDLDPVSFVPLIEGHD</sequence>
<keyword evidence="6 7" id="KW-0949">S-adenosyl-L-methionine</keyword>
<dbReference type="PANTHER" id="PTHR11579">
    <property type="entry name" value="PROTEIN-L-ISOASPARTATE O-METHYLTRANSFERASE"/>
    <property type="match status" value="1"/>
</dbReference>
<dbReference type="SUPFAM" id="SSF53335">
    <property type="entry name" value="S-adenosyl-L-methionine-dependent methyltransferases"/>
    <property type="match status" value="1"/>
</dbReference>
<accession>A0A084IJZ2</accession>
<evidence type="ECO:0000313" key="9">
    <source>
        <dbReference type="Proteomes" id="UP000028302"/>
    </source>
</evidence>
<evidence type="ECO:0000256" key="5">
    <source>
        <dbReference type="ARBA" id="ARBA00022679"/>
    </source>
</evidence>
<gene>
    <name evidence="7" type="primary">pcm</name>
    <name evidence="8" type="ORF">C41B8_11940</name>
</gene>
<dbReference type="FunFam" id="3.40.50.150:FF:000010">
    <property type="entry name" value="Protein-L-isoaspartate O-methyltransferase"/>
    <property type="match status" value="1"/>
</dbReference>
<dbReference type="GO" id="GO:0004719">
    <property type="term" value="F:protein-L-isoaspartate (D-aspartate) O-methyltransferase activity"/>
    <property type="evidence" value="ECO:0007669"/>
    <property type="project" value="UniProtKB-UniRule"/>
</dbReference>
<dbReference type="Pfam" id="PF01135">
    <property type="entry name" value="PCMT"/>
    <property type="match status" value="1"/>
</dbReference>
<keyword evidence="9" id="KW-1185">Reference proteome</keyword>